<feature type="compositionally biased region" description="Low complexity" evidence="3">
    <location>
        <begin position="124"/>
        <end position="133"/>
    </location>
</feature>
<evidence type="ECO:0000256" key="1">
    <source>
        <dbReference type="ARBA" id="ARBA00022741"/>
    </source>
</evidence>
<feature type="domain" description="Tr-type G" evidence="5">
    <location>
        <begin position="1078"/>
        <end position="1171"/>
    </location>
</feature>
<gene>
    <name evidence="7" type="ORF">PCOR1329_LOCUS56821</name>
</gene>
<dbReference type="Pfam" id="PF00009">
    <property type="entry name" value="GTP_EFTU"/>
    <property type="match status" value="1"/>
</dbReference>
<dbReference type="Gene3D" id="3.40.50.300">
    <property type="entry name" value="P-loop containing nucleotide triphosphate hydrolases"/>
    <property type="match status" value="1"/>
</dbReference>
<evidence type="ECO:0000259" key="6">
    <source>
        <dbReference type="Pfam" id="PF04059"/>
    </source>
</evidence>
<sequence>MIPNLHGKRDRYLYHVGVFTAVCVGVDILVSCSSWFAEVRLLNTIVLVALSASAFCAGSLTSRRQHTVASSAEALPMKKVVQTRSTPRAGGCHAGQKAQEPVRATATQPEAREALPAAPDDVGAATSAGARAPAESEGGTVGQEQPGQAGSGARGLAPAGEQKMVSPVDAAVGQSLPAWGVEVRAPAAKEARALGAATERTTLRAGFAGLYNLVYMPHDFQTMVGMGYAFVNLVSADVLPRFKLAFDGFRKWPRPSQKVCTVQLSKTQGLEANVHRYRNSPGMGPGLPEHLRPDARQGAFARPPEKPGACGGRLGTPDSGRTAAPEAPEELHAKWARLRALGVAAAAAACMSAMRQAMAALEKSITVHVQGLSCQVEQRLAKQEATTKTLQTRMDIMAGEISELKKAQTTTGESSPLYVSADKNLCQVRRELATKLARRAMSETYPNAQLHADKSTGIISSNWKPLIRVTPRLSEPTLVEWETTNLTAANMSRENLEETHGSEFDVADFLHFSASGYEAHHSFFSELNKGGVVTLLPRISSLPGDGKYVDSTVLVQGRALHTKICLGSVNGSVNGSLHFISHFNIHNFGLTPAQTSRILSVIRHELEIASRDTEHYLVVVTGDFNIPRDAPLPAHPLPGGLAEDPAAPEFRRLLRSPWQQIFNAMVELDPQDNTHYNGSRQHTSAIDRIFISWPGWILTLLHLTSDVRDLPESLEQRGLSDHAPILASLRARPPPSLDDRPIPRYLFEHPQFQKYVDATWPAIDISELSPPLALEMYKTVLKEGARYARDALFQVACKIQRGFVPSRNFGNNIVELDGASREYSQQDDVSVAMPLLVSFDFQQALCWFFAELYRCVQCWSANACSSSINNSVYGNAALLYYIQSGIVQGCPGSGFLFAVAADPFMLDFDWSINRRALGLVRACADDVGAAIRTIRLYSTRVTSVLTYVAQFMPLPAEILSGTSCGGRAFPLPFPLQGSLELVLRSLASSPSKFQRHAKAALRFRQRRALRGERPCCTDGVLAAAALPLPTAVGIAVEQLPVPVPEPAVPCPRLPGGQSRSISDCGVELQPAMPATSAKEHLSIVICGHVDTGKSTTTDRLHYDLGCLPELELEQLKKEAERLAKGSIAFAFYMDRQKKEQECGVTSACTTQDFYTEKRHYTVVIDALGHRDPNKADYLLKKSDSMGWWKGCDVKYGKDRDTDRYKQSRYAEVAKESKIMLVKHGWNKDFVKKGTPVMPSYGWMGDNLLKKSDNMGWRKDYVDKYEKAPSTWTPSSMSWS</sequence>
<dbReference type="InterPro" id="IPR007201">
    <property type="entry name" value="Mei2-like_Rrm_C"/>
</dbReference>
<evidence type="ECO:0000313" key="8">
    <source>
        <dbReference type="Proteomes" id="UP001189429"/>
    </source>
</evidence>
<evidence type="ECO:0008006" key="9">
    <source>
        <dbReference type="Google" id="ProtNLM"/>
    </source>
</evidence>
<dbReference type="EMBL" id="CAUYUJ010017002">
    <property type="protein sequence ID" value="CAK0870828.1"/>
    <property type="molecule type" value="Genomic_DNA"/>
</dbReference>
<keyword evidence="4" id="KW-1133">Transmembrane helix</keyword>
<feature type="region of interest" description="Disordered" evidence="3">
    <location>
        <begin position="292"/>
        <end position="327"/>
    </location>
</feature>
<evidence type="ECO:0000256" key="4">
    <source>
        <dbReference type="SAM" id="Phobius"/>
    </source>
</evidence>
<evidence type="ECO:0000256" key="3">
    <source>
        <dbReference type="SAM" id="MobiDB-lite"/>
    </source>
</evidence>
<dbReference type="Pfam" id="PF04059">
    <property type="entry name" value="RRM_2"/>
    <property type="match status" value="1"/>
</dbReference>
<evidence type="ECO:0000313" key="7">
    <source>
        <dbReference type="EMBL" id="CAK0870828.1"/>
    </source>
</evidence>
<dbReference type="InterPro" id="IPR036691">
    <property type="entry name" value="Endo/exonu/phosph_ase_sf"/>
</dbReference>
<evidence type="ECO:0000259" key="5">
    <source>
        <dbReference type="Pfam" id="PF00009"/>
    </source>
</evidence>
<organism evidence="7 8">
    <name type="scientific">Prorocentrum cordatum</name>
    <dbReference type="NCBI Taxonomy" id="2364126"/>
    <lineage>
        <taxon>Eukaryota</taxon>
        <taxon>Sar</taxon>
        <taxon>Alveolata</taxon>
        <taxon>Dinophyceae</taxon>
        <taxon>Prorocentrales</taxon>
        <taxon>Prorocentraceae</taxon>
        <taxon>Prorocentrum</taxon>
    </lineage>
</organism>
<dbReference type="InterPro" id="IPR000795">
    <property type="entry name" value="T_Tr_GTP-bd_dom"/>
</dbReference>
<name>A0ABN9VGQ0_9DINO</name>
<keyword evidence="2" id="KW-0342">GTP-binding</keyword>
<dbReference type="InterPro" id="IPR050100">
    <property type="entry name" value="TRAFAC_GTPase_members"/>
</dbReference>
<dbReference type="Gene3D" id="3.60.10.10">
    <property type="entry name" value="Endonuclease/exonuclease/phosphatase"/>
    <property type="match status" value="1"/>
</dbReference>
<dbReference type="InterPro" id="IPR027417">
    <property type="entry name" value="P-loop_NTPase"/>
</dbReference>
<evidence type="ECO:0000256" key="2">
    <source>
        <dbReference type="ARBA" id="ARBA00023134"/>
    </source>
</evidence>
<keyword evidence="4" id="KW-0472">Membrane</keyword>
<keyword evidence="1" id="KW-0547">Nucleotide-binding</keyword>
<dbReference type="Proteomes" id="UP001189429">
    <property type="component" value="Unassembled WGS sequence"/>
</dbReference>
<comment type="caution">
    <text evidence="7">The sequence shown here is derived from an EMBL/GenBank/DDBJ whole genome shotgun (WGS) entry which is preliminary data.</text>
</comment>
<keyword evidence="4" id="KW-0812">Transmembrane</keyword>
<feature type="region of interest" description="Disordered" evidence="3">
    <location>
        <begin position="84"/>
        <end position="162"/>
    </location>
</feature>
<protein>
    <recommendedName>
        <fullName evidence="9">Endonuclease/exonuclease/phosphatase domain-containing protein</fullName>
    </recommendedName>
</protein>
<reference evidence="7" key="1">
    <citation type="submission" date="2023-10" db="EMBL/GenBank/DDBJ databases">
        <authorList>
            <person name="Chen Y."/>
            <person name="Shah S."/>
            <person name="Dougan E. K."/>
            <person name="Thang M."/>
            <person name="Chan C."/>
        </authorList>
    </citation>
    <scope>NUCLEOTIDE SEQUENCE [LARGE SCALE GENOMIC DNA]</scope>
</reference>
<feature type="domain" description="Mei2-like C-terminal RNA recognition motif" evidence="6">
    <location>
        <begin position="208"/>
        <end position="276"/>
    </location>
</feature>
<feature type="transmembrane region" description="Helical" evidence="4">
    <location>
        <begin position="12"/>
        <end position="36"/>
    </location>
</feature>
<dbReference type="SUPFAM" id="SSF56219">
    <property type="entry name" value="DNase I-like"/>
    <property type="match status" value="1"/>
</dbReference>
<accession>A0ABN9VGQ0</accession>
<dbReference type="SUPFAM" id="SSF52540">
    <property type="entry name" value="P-loop containing nucleoside triphosphate hydrolases"/>
    <property type="match status" value="1"/>
</dbReference>
<keyword evidence="8" id="KW-1185">Reference proteome</keyword>
<proteinExistence type="predicted"/>
<dbReference type="PANTHER" id="PTHR23115">
    <property type="entry name" value="TRANSLATION FACTOR"/>
    <property type="match status" value="1"/>
</dbReference>